<feature type="compositionally biased region" description="Basic and acidic residues" evidence="1">
    <location>
        <begin position="1"/>
        <end position="23"/>
    </location>
</feature>
<feature type="region of interest" description="Disordered" evidence="1">
    <location>
        <begin position="1"/>
        <end position="37"/>
    </location>
</feature>
<reference evidence="2 3" key="1">
    <citation type="submission" date="2019-04" db="EMBL/GenBank/DDBJ databases">
        <title>Microbes associate with the intestines of laboratory mice.</title>
        <authorList>
            <person name="Navarre W."/>
            <person name="Wong E."/>
            <person name="Huang K.C."/>
            <person name="Tropini C."/>
            <person name="Ng K."/>
            <person name="Yu B."/>
        </authorList>
    </citation>
    <scope>NUCLEOTIDE SEQUENCE [LARGE SCALE GENOMIC DNA]</scope>
    <source>
        <strain evidence="2 3">NM80_B27</strain>
    </source>
</reference>
<evidence type="ECO:0000313" key="2">
    <source>
        <dbReference type="EMBL" id="THG36844.1"/>
    </source>
</evidence>
<name>A0A4S4G1K8_9ACTN</name>
<dbReference type="Proteomes" id="UP000308978">
    <property type="component" value="Unassembled WGS sequence"/>
</dbReference>
<dbReference type="RefSeq" id="WP_136434910.1">
    <property type="nucleotide sequence ID" value="NZ_SSTJ01000010.1"/>
</dbReference>
<comment type="caution">
    <text evidence="2">The sequence shown here is derived from an EMBL/GenBank/DDBJ whole genome shotgun (WGS) entry which is preliminary data.</text>
</comment>
<dbReference type="AlphaFoldDB" id="A0A4S4G1K8"/>
<gene>
    <name evidence="2" type="ORF">E5986_08055</name>
</gene>
<evidence type="ECO:0000256" key="1">
    <source>
        <dbReference type="SAM" id="MobiDB-lite"/>
    </source>
</evidence>
<protein>
    <submittedName>
        <fullName evidence="2">Uncharacterized protein</fullName>
    </submittedName>
</protein>
<proteinExistence type="predicted"/>
<accession>A0A4S4G1K8</accession>
<evidence type="ECO:0000313" key="3">
    <source>
        <dbReference type="Proteomes" id="UP000308978"/>
    </source>
</evidence>
<sequence length="182" mass="20524">MCVREAGKRAHISTDERAERTAREAAALSGTHDHMRPPSYLTTAKMRDRFAYVVSVLHGCSEMLCTDADVDSVARYVMVEAEYLEAAKDLRACRARQKKESKSKRMLADSADVSPAERAKMIAEMESRALAEKRQLQQAHNQAFKSVTDAARAIGLTVDGRLRFDLREPEKEKSNRFAEFDQ</sequence>
<organism evidence="2 3">
    <name type="scientific">Adlercreutzia caecimuris</name>
    <dbReference type="NCBI Taxonomy" id="671266"/>
    <lineage>
        <taxon>Bacteria</taxon>
        <taxon>Bacillati</taxon>
        <taxon>Actinomycetota</taxon>
        <taxon>Coriobacteriia</taxon>
        <taxon>Eggerthellales</taxon>
        <taxon>Eggerthellaceae</taxon>
        <taxon>Adlercreutzia</taxon>
    </lineage>
</organism>
<dbReference type="EMBL" id="SSTJ01000010">
    <property type="protein sequence ID" value="THG36844.1"/>
    <property type="molecule type" value="Genomic_DNA"/>
</dbReference>